<feature type="transmembrane region" description="Helical" evidence="1">
    <location>
        <begin position="82"/>
        <end position="104"/>
    </location>
</feature>
<keyword evidence="1" id="KW-1133">Transmembrane helix</keyword>
<dbReference type="EMBL" id="NIRI02000005">
    <property type="protein sequence ID" value="KAG5455153.1"/>
    <property type="molecule type" value="Genomic_DNA"/>
</dbReference>
<evidence type="ECO:0000313" key="3">
    <source>
        <dbReference type="Proteomes" id="UP000286415"/>
    </source>
</evidence>
<accession>A0A8T1N1C1</accession>
<proteinExistence type="predicted"/>
<keyword evidence="1" id="KW-0472">Membrane</keyword>
<protein>
    <submittedName>
        <fullName evidence="2">Uncharacterized protein</fullName>
    </submittedName>
</protein>
<dbReference type="AlphaFoldDB" id="A0A8T1N1C1"/>
<evidence type="ECO:0000256" key="1">
    <source>
        <dbReference type="SAM" id="Phobius"/>
    </source>
</evidence>
<keyword evidence="1" id="KW-0812">Transmembrane</keyword>
<comment type="caution">
    <text evidence="2">The sequence shown here is derived from an EMBL/GenBank/DDBJ whole genome shotgun (WGS) entry which is preliminary data.</text>
</comment>
<dbReference type="Proteomes" id="UP000286415">
    <property type="component" value="Unassembled WGS sequence"/>
</dbReference>
<sequence>MEQSLNDLIQVLKNPASLEAPIRPTYRENVGITLRNLTQLLNVTTSRFTKDVITCGNVNTIAVSVVGATCGNDGIISRLGGFCFTLLLLIGALLLTVLVFQFFLCLHEHHCLYATNQGIPLHLFVKFVYRHLAHEYK</sequence>
<reference evidence="2 3" key="1">
    <citation type="journal article" date="2018" name="Biotechnol. Adv.">
        <title>Improved genomic resources and new bioinformatic workflow for the carcinogenic parasite Clonorchis sinensis: Biotechnological implications.</title>
        <authorList>
            <person name="Wang D."/>
            <person name="Korhonen P.K."/>
            <person name="Gasser R.B."/>
            <person name="Young N.D."/>
        </authorList>
    </citation>
    <scope>NUCLEOTIDE SEQUENCE [LARGE SCALE GENOMIC DNA]</scope>
    <source>
        <strain evidence="2">Cs-k2</strain>
    </source>
</reference>
<keyword evidence="3" id="KW-1185">Reference proteome</keyword>
<gene>
    <name evidence="2" type="ORF">CSKR_203832</name>
</gene>
<evidence type="ECO:0000313" key="2">
    <source>
        <dbReference type="EMBL" id="KAG5455153.1"/>
    </source>
</evidence>
<reference evidence="2 3" key="2">
    <citation type="journal article" date="2021" name="Genomics">
        <title>High-quality reference genome for Clonorchis sinensis.</title>
        <authorList>
            <person name="Young N.D."/>
            <person name="Stroehlein A.J."/>
            <person name="Kinkar L."/>
            <person name="Wang T."/>
            <person name="Sohn W.M."/>
            <person name="Chang B.C.H."/>
            <person name="Kaur P."/>
            <person name="Weisz D."/>
            <person name="Dudchenko O."/>
            <person name="Aiden E.L."/>
            <person name="Korhonen P.K."/>
            <person name="Gasser R.B."/>
        </authorList>
    </citation>
    <scope>NUCLEOTIDE SEQUENCE [LARGE SCALE GENOMIC DNA]</scope>
    <source>
        <strain evidence="2">Cs-k2</strain>
    </source>
</reference>
<name>A0A8T1N1C1_CLOSI</name>
<organism evidence="2 3">
    <name type="scientific">Clonorchis sinensis</name>
    <name type="common">Chinese liver fluke</name>
    <dbReference type="NCBI Taxonomy" id="79923"/>
    <lineage>
        <taxon>Eukaryota</taxon>
        <taxon>Metazoa</taxon>
        <taxon>Spiralia</taxon>
        <taxon>Lophotrochozoa</taxon>
        <taxon>Platyhelminthes</taxon>
        <taxon>Trematoda</taxon>
        <taxon>Digenea</taxon>
        <taxon>Opisthorchiida</taxon>
        <taxon>Opisthorchiata</taxon>
        <taxon>Opisthorchiidae</taxon>
        <taxon>Clonorchis</taxon>
    </lineage>
</organism>